<reference evidence="2" key="1">
    <citation type="submission" date="2020-06" db="EMBL/GenBank/DDBJ databases">
        <title>WGS assembly of Ceratodon purpureus strain R40.</title>
        <authorList>
            <person name="Carey S.B."/>
            <person name="Jenkins J."/>
            <person name="Shu S."/>
            <person name="Lovell J.T."/>
            <person name="Sreedasyam A."/>
            <person name="Maumus F."/>
            <person name="Tiley G.P."/>
            <person name="Fernandez-Pozo N."/>
            <person name="Barry K."/>
            <person name="Chen C."/>
            <person name="Wang M."/>
            <person name="Lipzen A."/>
            <person name="Daum C."/>
            <person name="Saski C.A."/>
            <person name="Payton A.C."/>
            <person name="Mcbreen J.C."/>
            <person name="Conrad R.E."/>
            <person name="Kollar L.M."/>
            <person name="Olsson S."/>
            <person name="Huttunen S."/>
            <person name="Landis J.B."/>
            <person name="Wickett N.J."/>
            <person name="Johnson M.G."/>
            <person name="Rensing S.A."/>
            <person name="Grimwood J."/>
            <person name="Schmutz J."/>
            <person name="Mcdaniel S.F."/>
        </authorList>
    </citation>
    <scope>NUCLEOTIDE SEQUENCE</scope>
    <source>
        <strain evidence="2">R40</strain>
    </source>
</reference>
<evidence type="ECO:0000313" key="3">
    <source>
        <dbReference type="Proteomes" id="UP000822688"/>
    </source>
</evidence>
<protein>
    <submittedName>
        <fullName evidence="2">Uncharacterized protein</fullName>
    </submittedName>
</protein>
<comment type="caution">
    <text evidence="2">The sequence shown here is derived from an EMBL/GenBank/DDBJ whole genome shotgun (WGS) entry which is preliminary data.</text>
</comment>
<sequence>MATDIIVKIPVNHSCGLHRARGTEIRLGIVIDCPSGTRFFESHHFPLPIGDDVYEVHLRYMDIGTVNSPTTKDWVDVDDVPNLLQQYVRLKGNVRDLRG</sequence>
<gene>
    <name evidence="1" type="ORF">KC19_VG238300</name>
    <name evidence="2" type="ORF">KC19_VG239900</name>
</gene>
<dbReference type="AlphaFoldDB" id="A0A8T0HTJ4"/>
<dbReference type="Proteomes" id="UP000822688">
    <property type="component" value="Chromosome V"/>
</dbReference>
<evidence type="ECO:0000313" key="1">
    <source>
        <dbReference type="EMBL" id="KAG0574150.1"/>
    </source>
</evidence>
<keyword evidence="3" id="KW-1185">Reference proteome</keyword>
<dbReference type="EMBL" id="CM026426">
    <property type="protein sequence ID" value="KAG0574150.1"/>
    <property type="molecule type" value="Genomic_DNA"/>
</dbReference>
<evidence type="ECO:0000313" key="2">
    <source>
        <dbReference type="EMBL" id="KAG0574166.1"/>
    </source>
</evidence>
<name>A0A8T0HTJ4_CERPU</name>
<dbReference type="EMBL" id="CM026426">
    <property type="protein sequence ID" value="KAG0574166.1"/>
    <property type="molecule type" value="Genomic_DNA"/>
</dbReference>
<organism evidence="2 3">
    <name type="scientific">Ceratodon purpureus</name>
    <name type="common">Fire moss</name>
    <name type="synonym">Dicranum purpureum</name>
    <dbReference type="NCBI Taxonomy" id="3225"/>
    <lineage>
        <taxon>Eukaryota</taxon>
        <taxon>Viridiplantae</taxon>
        <taxon>Streptophyta</taxon>
        <taxon>Embryophyta</taxon>
        <taxon>Bryophyta</taxon>
        <taxon>Bryophytina</taxon>
        <taxon>Bryopsida</taxon>
        <taxon>Dicranidae</taxon>
        <taxon>Pseudoditrichales</taxon>
        <taxon>Ditrichaceae</taxon>
        <taxon>Ceratodon</taxon>
    </lineage>
</organism>
<accession>A0A8T0HTJ4</accession>
<proteinExistence type="predicted"/>